<evidence type="ECO:0000313" key="3">
    <source>
        <dbReference type="Proteomes" id="UP000269693"/>
    </source>
</evidence>
<dbReference type="InterPro" id="IPR019534">
    <property type="entry name" value="DUF2452"/>
</dbReference>
<accession>A0AAE9MQ48</accession>
<dbReference type="AlphaFoldDB" id="A0AAE9MQ48"/>
<evidence type="ECO:0000313" key="2">
    <source>
        <dbReference type="EMBL" id="UTD16134.1"/>
    </source>
</evidence>
<evidence type="ECO:0000313" key="1">
    <source>
        <dbReference type="EMBL" id="AZJ33436.1"/>
    </source>
</evidence>
<dbReference type="EMBL" id="CP032544">
    <property type="protein sequence ID" value="AZJ33436.1"/>
    <property type="molecule type" value="Genomic_DNA"/>
</dbReference>
<dbReference type="RefSeq" id="WP_047790033.1">
    <property type="nucleotide sequence ID" value="NZ_CP032544.1"/>
</dbReference>
<reference evidence="2" key="2">
    <citation type="submission" date="2020-04" db="EMBL/GenBank/DDBJ databases">
        <title>Tenacibaculum mesophilum bac2.</title>
        <authorList>
            <person name="Li M."/>
        </authorList>
    </citation>
    <scope>NUCLEOTIDE SEQUENCE</scope>
    <source>
        <strain evidence="2">Bac2</strain>
    </source>
</reference>
<name>A0AAE9MQ48_9FLAO</name>
<dbReference type="EMBL" id="CP050861">
    <property type="protein sequence ID" value="UTD16134.1"/>
    <property type="molecule type" value="Genomic_DNA"/>
</dbReference>
<keyword evidence="3" id="KW-1185">Reference proteome</keyword>
<gene>
    <name evidence="1" type="ORF">D6200_13030</name>
    <name evidence="2" type="ORF">HER15_11910</name>
</gene>
<evidence type="ECO:0000313" key="4">
    <source>
        <dbReference type="Proteomes" id="UP001056837"/>
    </source>
</evidence>
<organism evidence="2 4">
    <name type="scientific">Tenacibaculum mesophilum</name>
    <dbReference type="NCBI Taxonomy" id="104268"/>
    <lineage>
        <taxon>Bacteria</taxon>
        <taxon>Pseudomonadati</taxon>
        <taxon>Bacteroidota</taxon>
        <taxon>Flavobacteriia</taxon>
        <taxon>Flavobacteriales</taxon>
        <taxon>Flavobacteriaceae</taxon>
        <taxon>Tenacibaculum</taxon>
    </lineage>
</organism>
<dbReference type="Proteomes" id="UP001056837">
    <property type="component" value="Chromosome"/>
</dbReference>
<protein>
    <submittedName>
        <fullName evidence="2">DUF2452 domain-containing protein</fullName>
    </submittedName>
</protein>
<sequence>MKKKPDNVVFNEETNEYDAYLKPYATNFTAPVIKESNSISWKKQNIYQANAQFLASFEEIKQQYNNLVKEYQYNELIYSAKFNFEPIVGKVYHLYRKEKNTLFLSILSPNECGFNFVGSFQLNSDKVWKKVK</sequence>
<dbReference type="Pfam" id="PF10504">
    <property type="entry name" value="DUF2452"/>
    <property type="match status" value="1"/>
</dbReference>
<dbReference type="Proteomes" id="UP000269693">
    <property type="component" value="Chromosome"/>
</dbReference>
<proteinExistence type="predicted"/>
<reference evidence="1 3" key="1">
    <citation type="submission" date="2018-09" db="EMBL/GenBank/DDBJ databases">
        <title>Insights into the microbiota of Asian seabass (Lates calcarifer) with tenacibaculosis symptoms and description of sp. nov. Tenacibaculum singaporense.</title>
        <authorList>
            <person name="Miyake S."/>
            <person name="Soh M."/>
            <person name="Azman M.N."/>
            <person name="Ngoh S.Y."/>
            <person name="Orban L."/>
            <person name="Seedorf H."/>
        </authorList>
    </citation>
    <scope>NUCLEOTIDE SEQUENCE [LARGE SCALE GENOMIC DNA]</scope>
    <source>
        <strain evidence="1 3">DSM 13764</strain>
    </source>
</reference>